<dbReference type="Gene3D" id="3.40.30.10">
    <property type="entry name" value="Glutaredoxin"/>
    <property type="match status" value="1"/>
</dbReference>
<evidence type="ECO:0000313" key="3">
    <source>
        <dbReference type="Proteomes" id="UP000538196"/>
    </source>
</evidence>
<name>A0A7W4UVT0_LEIAQ</name>
<dbReference type="Proteomes" id="UP000538196">
    <property type="component" value="Unassembled WGS sequence"/>
</dbReference>
<dbReference type="PIRSF" id="PIRSF006402">
    <property type="entry name" value="UCP006402_thioredoxin"/>
    <property type="match status" value="1"/>
</dbReference>
<dbReference type="EMBL" id="JACHVP010000001">
    <property type="protein sequence ID" value="MBB2967125.1"/>
    <property type="molecule type" value="Genomic_DNA"/>
</dbReference>
<dbReference type="InterPro" id="IPR004879">
    <property type="entry name" value="Ssp411-like_TRX"/>
</dbReference>
<dbReference type="AlphaFoldDB" id="A0A7W4UVT0"/>
<dbReference type="InterPro" id="IPR036249">
    <property type="entry name" value="Thioredoxin-like_sf"/>
</dbReference>
<feature type="domain" description="Spermatogenesis-associated protein 20-like TRX" evidence="1">
    <location>
        <begin position="3"/>
        <end position="163"/>
    </location>
</feature>
<dbReference type="SUPFAM" id="SSF48208">
    <property type="entry name" value="Six-hairpin glycosidases"/>
    <property type="match status" value="1"/>
</dbReference>
<reference evidence="2 3" key="1">
    <citation type="submission" date="2020-08" db="EMBL/GenBank/DDBJ databases">
        <title>Sequencing the genomes of 1000 actinobacteria strains.</title>
        <authorList>
            <person name="Klenk H.-P."/>
        </authorList>
    </citation>
    <scope>NUCLEOTIDE SEQUENCE [LARGE SCALE GENOMIC DNA]</scope>
    <source>
        <strain evidence="2 3">DSM 20146</strain>
    </source>
</reference>
<dbReference type="Pfam" id="PF03190">
    <property type="entry name" value="Thioredox_DsbH"/>
    <property type="match status" value="1"/>
</dbReference>
<dbReference type="PANTHER" id="PTHR42899">
    <property type="entry name" value="SPERMATOGENESIS-ASSOCIATED PROTEIN 20"/>
    <property type="match status" value="1"/>
</dbReference>
<accession>A0A7W4UVT0</accession>
<evidence type="ECO:0000313" key="2">
    <source>
        <dbReference type="EMBL" id="MBB2967125.1"/>
    </source>
</evidence>
<dbReference type="InterPro" id="IPR024705">
    <property type="entry name" value="Ssp411"/>
</dbReference>
<dbReference type="RefSeq" id="WP_183428378.1">
    <property type="nucleotide sequence ID" value="NZ_JACHVP010000001.1"/>
</dbReference>
<proteinExistence type="predicted"/>
<sequence>MANRLQDAISPYLRAHADNPVDWWPWGAEAFAEARRRDVPVMISIGYATCLWCHVMARESFSDPALAAELDARFVPIKVDREEHPEVDAAYLSAASAFTDNLGWPLTVFATPDGRAFFAGTYFPPIPVGGRASFRQVLDAVADAWEQRREQVETDAGRVVAALAAASASATAVHDLPDDRELDTVVDLLTRAEDEEFGGFGTAPKFPVAPVLGFLLGRPSGEELAHRTLRRMADSPLRDPVDGGFFRYATRRDWGDPHYERMLYDNALLLDAYATAWLQTREPWAEQTADGIAAFLLGVLRRPGGGFASAQDSESVIDGARVEGEYYKRPPAERGLLEAPPVDAKVLTGWNGLAIGALARAARILNRPAWIVAATTAATMLLERHHRADGTLLRMSLDDRLSDAEATLEDYGALAAGLLELVLASGEPTMAVAARDLVDICLDAAGSAGSASSAGVASAASGPFEAPGGGDPVLAATGLSVRVDPSEGAYPSGLSSMAAAAHTLFLLTGERRYERAAREGMRLVAAQALQSPTGFGASLALMSRLDADAVQLVTVLPAEAEPGAHPSGPADPEGLLGAVRTHPAAVVAVVGEAQAAALADEGFDLFAGRTAHDGLPTAYLCRDFVCRLPVTRPEQLREAAGA</sequence>
<organism evidence="2 3">
    <name type="scientific">Leifsonia aquatica</name>
    <name type="common">Corynebacterium aquaticum</name>
    <dbReference type="NCBI Taxonomy" id="144185"/>
    <lineage>
        <taxon>Bacteria</taxon>
        <taxon>Bacillati</taxon>
        <taxon>Actinomycetota</taxon>
        <taxon>Actinomycetes</taxon>
        <taxon>Micrococcales</taxon>
        <taxon>Microbacteriaceae</taxon>
        <taxon>Leifsonia</taxon>
    </lineage>
</organism>
<gene>
    <name evidence="2" type="ORF">FHX33_001857</name>
</gene>
<dbReference type="PANTHER" id="PTHR42899:SF1">
    <property type="entry name" value="SPERMATOGENESIS-ASSOCIATED PROTEIN 20"/>
    <property type="match status" value="1"/>
</dbReference>
<protein>
    <recommendedName>
        <fullName evidence="1">Spermatogenesis-associated protein 20-like TRX domain-containing protein</fullName>
    </recommendedName>
</protein>
<dbReference type="SUPFAM" id="SSF52833">
    <property type="entry name" value="Thioredoxin-like"/>
    <property type="match status" value="1"/>
</dbReference>
<dbReference type="CDD" id="cd02955">
    <property type="entry name" value="SSP411"/>
    <property type="match status" value="1"/>
</dbReference>
<evidence type="ECO:0000259" key="1">
    <source>
        <dbReference type="Pfam" id="PF03190"/>
    </source>
</evidence>
<dbReference type="InterPro" id="IPR008928">
    <property type="entry name" value="6-hairpin_glycosidase_sf"/>
</dbReference>
<comment type="caution">
    <text evidence="2">The sequence shown here is derived from an EMBL/GenBank/DDBJ whole genome shotgun (WGS) entry which is preliminary data.</text>
</comment>
<dbReference type="GO" id="GO:0005975">
    <property type="term" value="P:carbohydrate metabolic process"/>
    <property type="evidence" value="ECO:0007669"/>
    <property type="project" value="InterPro"/>
</dbReference>
<keyword evidence="3" id="KW-1185">Reference proteome</keyword>